<dbReference type="Proteomes" id="UP001196980">
    <property type="component" value="Unassembled WGS sequence"/>
</dbReference>
<evidence type="ECO:0000256" key="6">
    <source>
        <dbReference type="SAM" id="Phobius"/>
    </source>
</evidence>
<keyword evidence="4" id="KW-0175">Coiled coil</keyword>
<feature type="transmembrane region" description="Helical" evidence="6">
    <location>
        <begin position="193"/>
        <end position="215"/>
    </location>
</feature>
<comment type="caution">
    <text evidence="9">The sequence shown here is derived from an EMBL/GenBank/DDBJ whole genome shotgun (WGS) entry which is preliminary data.</text>
</comment>
<dbReference type="InterPro" id="IPR051310">
    <property type="entry name" value="MCP_chemotaxis"/>
</dbReference>
<feature type="compositionally biased region" description="Basic and acidic residues" evidence="5">
    <location>
        <begin position="670"/>
        <end position="680"/>
    </location>
</feature>
<feature type="compositionally biased region" description="Basic and acidic residues" evidence="5">
    <location>
        <begin position="698"/>
        <end position="718"/>
    </location>
</feature>
<dbReference type="Pfam" id="PF00015">
    <property type="entry name" value="MCPsignal"/>
    <property type="match status" value="1"/>
</dbReference>
<feature type="coiled-coil region" evidence="4">
    <location>
        <begin position="625"/>
        <end position="663"/>
    </location>
</feature>
<feature type="transmembrane region" description="Helical" evidence="6">
    <location>
        <begin position="44"/>
        <end position="61"/>
    </location>
</feature>
<dbReference type="Pfam" id="PF18947">
    <property type="entry name" value="HAMP_2"/>
    <property type="match status" value="1"/>
</dbReference>
<feature type="compositionally biased region" description="Basic and acidic residues" evidence="5">
    <location>
        <begin position="727"/>
        <end position="743"/>
    </location>
</feature>
<dbReference type="PROSITE" id="PS50885">
    <property type="entry name" value="HAMP"/>
    <property type="match status" value="1"/>
</dbReference>
<dbReference type="RefSeq" id="WP_218250835.1">
    <property type="nucleotide sequence ID" value="NZ_JABXWD010000012.1"/>
</dbReference>
<dbReference type="Pfam" id="PF12729">
    <property type="entry name" value="4HB_MCP_1"/>
    <property type="match status" value="1"/>
</dbReference>
<evidence type="ECO:0000256" key="2">
    <source>
        <dbReference type="ARBA" id="ARBA00029447"/>
    </source>
</evidence>
<dbReference type="SMART" id="SM00283">
    <property type="entry name" value="MA"/>
    <property type="match status" value="1"/>
</dbReference>
<evidence type="ECO:0000256" key="5">
    <source>
        <dbReference type="SAM" id="MobiDB-lite"/>
    </source>
</evidence>
<dbReference type="InterPro" id="IPR003660">
    <property type="entry name" value="HAMP_dom"/>
</dbReference>
<sequence length="743" mass="80951">MRWFYNQKIGTKLILSFVVVSLLMAAVGYLGIVNLHKMDDADTMLYEKATLAVFYTGLIGIDFQRLRVNIREAVETDKESDQQKYLGICKQLKENILKNSELYKKTLRDDEDRASFKEFTDAFNAYIPVLDKEIALGTERNMAQLKELVSGDGAKAERTVYPLITKLVEHNEKEAKAISDENTVLAHAVSNTIITFTAIGVVVAILFGFFIARIISAPVKKIARAADTLALGDVNVSIDIDTTDEIGMLARSFQCVVDNIREAAGASEKISAGDISVVVRPKSDKDILAMSMAKVVETLNGLISETATLTEAAVDGRLGVRGNGDKFKGAYREIVVGVNRTLDAVIGPLSVAAKYIDRISAGDIPEKITAEYKGEFNDIKSNLNLLIDAESLVASIAQELSRGNLQLKVKERSEKDSLMQSLAQMVERLTEVVSKIQLAADEVTDGSMQLSTASQELSQGASEQASSVEEISASMQQMSANIKSNANNAFHTEKIAVKSSQSAKDSGEAVSKTVKAMKDIAEKITIIEEIARQTNLLALNAAIEAARAGEHGKGFAVVASEVRELAGRSQTAAAEINNLVSSSVDVSEKSGEMLKALVPDIQKTAELVQEISSSSAEQNSGADQINKAIQQLDQVIQQNAAAAEEMSTTSEELSAQAEQMQNTIGFFKTASDDKLSKKPDPIPARRQRARMPQPRMIGNDRDSEPKKYQHQTKPDNRAKFAGTNLHLSDEAKDAQRDSEFEHY</sequence>
<dbReference type="SMART" id="SM00304">
    <property type="entry name" value="HAMP"/>
    <property type="match status" value="2"/>
</dbReference>
<keyword evidence="6" id="KW-0812">Transmembrane</keyword>
<dbReference type="PROSITE" id="PS50111">
    <property type="entry name" value="CHEMOTAXIS_TRANSDUC_2"/>
    <property type="match status" value="1"/>
</dbReference>
<keyword evidence="3" id="KW-0807">Transducer</keyword>
<dbReference type="EMBL" id="JABXWD010000012">
    <property type="protein sequence ID" value="MBV6340212.1"/>
    <property type="molecule type" value="Genomic_DNA"/>
</dbReference>
<protein>
    <submittedName>
        <fullName evidence="9">MCP four helix bundle domain-containing protein</fullName>
    </submittedName>
</protein>
<feature type="domain" description="HAMP" evidence="8">
    <location>
        <begin position="213"/>
        <end position="265"/>
    </location>
</feature>
<comment type="similarity">
    <text evidence="2">Belongs to the methyl-accepting chemotaxis (MCP) protein family.</text>
</comment>
<proteinExistence type="inferred from homology"/>
<gene>
    <name evidence="9" type="ORF">HWQ67_01310</name>
</gene>
<feature type="domain" description="Methyl-accepting transducer" evidence="7">
    <location>
        <begin position="439"/>
        <end position="654"/>
    </location>
</feature>
<dbReference type="InterPro" id="IPR004089">
    <property type="entry name" value="MCPsignal_dom"/>
</dbReference>
<evidence type="ECO:0000256" key="1">
    <source>
        <dbReference type="ARBA" id="ARBA00022500"/>
    </source>
</evidence>
<keyword evidence="6" id="KW-1133">Transmembrane helix</keyword>
<evidence type="ECO:0000313" key="9">
    <source>
        <dbReference type="EMBL" id="MBV6340212.1"/>
    </source>
</evidence>
<evidence type="ECO:0000259" key="8">
    <source>
        <dbReference type="PROSITE" id="PS50885"/>
    </source>
</evidence>
<evidence type="ECO:0000313" key="10">
    <source>
        <dbReference type="Proteomes" id="UP001196980"/>
    </source>
</evidence>
<name>A0ABS6RUA5_9BACT</name>
<evidence type="ECO:0000259" key="7">
    <source>
        <dbReference type="PROSITE" id="PS50111"/>
    </source>
</evidence>
<dbReference type="Pfam" id="PF00672">
    <property type="entry name" value="HAMP"/>
    <property type="match status" value="1"/>
</dbReference>
<keyword evidence="6" id="KW-0472">Membrane</keyword>
<evidence type="ECO:0000256" key="4">
    <source>
        <dbReference type="SAM" id="Coils"/>
    </source>
</evidence>
<accession>A0ABS6RUA5</accession>
<dbReference type="PANTHER" id="PTHR43531:SF11">
    <property type="entry name" value="METHYL-ACCEPTING CHEMOTAXIS PROTEIN 3"/>
    <property type="match status" value="1"/>
</dbReference>
<reference evidence="9 10" key="1">
    <citation type="journal article" date="2020" name="J Geophys Res Biogeosci">
        <title>Magnetotaxis as an Adaptation to Enable Bacterial Shuttling of Microbial Sulfur and Sulfur Cycling Across Aquatic Oxic#Anoxic Interfaces.</title>
        <authorList>
            <person name="Li J."/>
            <person name="Liu P."/>
            <person name="Wang J."/>
            <person name="Roberts A.P."/>
            <person name="Pan Y."/>
        </authorList>
    </citation>
    <scope>NUCLEOTIDE SEQUENCE [LARGE SCALE GENOMIC DNA]</scope>
    <source>
        <strain evidence="9 10">MYR-1_YQ</strain>
    </source>
</reference>
<feature type="region of interest" description="Disordered" evidence="5">
    <location>
        <begin position="449"/>
        <end position="472"/>
    </location>
</feature>
<keyword evidence="10" id="KW-1185">Reference proteome</keyword>
<feature type="transmembrane region" description="Helical" evidence="6">
    <location>
        <begin position="12"/>
        <end position="32"/>
    </location>
</feature>
<feature type="region of interest" description="Disordered" evidence="5">
    <location>
        <begin position="668"/>
        <end position="743"/>
    </location>
</feature>
<keyword evidence="1" id="KW-0145">Chemotaxis</keyword>
<dbReference type="PANTHER" id="PTHR43531">
    <property type="entry name" value="PROTEIN ICFG"/>
    <property type="match status" value="1"/>
</dbReference>
<organism evidence="9 10">
    <name type="scientific">Candidatus Magnetobacterium casense</name>
    <dbReference type="NCBI Taxonomy" id="1455061"/>
    <lineage>
        <taxon>Bacteria</taxon>
        <taxon>Pseudomonadati</taxon>
        <taxon>Nitrospirota</taxon>
        <taxon>Thermodesulfovibrionia</taxon>
        <taxon>Thermodesulfovibrionales</taxon>
        <taxon>Candidatus Magnetobacteriaceae</taxon>
        <taxon>Candidatus Magnetobacterium</taxon>
    </lineage>
</organism>
<dbReference type="CDD" id="cd06225">
    <property type="entry name" value="HAMP"/>
    <property type="match status" value="1"/>
</dbReference>
<evidence type="ECO:0000256" key="3">
    <source>
        <dbReference type="PROSITE-ProRule" id="PRU00284"/>
    </source>
</evidence>
<dbReference type="InterPro" id="IPR024478">
    <property type="entry name" value="HlyB_4HB_MCP"/>
</dbReference>
<dbReference type="CDD" id="cd11386">
    <property type="entry name" value="MCP_signal"/>
    <property type="match status" value="1"/>
</dbReference>